<protein>
    <submittedName>
        <fullName evidence="2">Timeless</fullName>
    </submittedName>
</protein>
<sequence>MLINSKYTQGGADESNFLLRQLGGRLYEFFDGLVQLAFWDTFLLAMMEILEELGENDPLHHLGLSELRAWQAFLHLINENMILGYQQGRNDQGNSKDI</sequence>
<dbReference type="AlphaFoldDB" id="A0A915E0J4"/>
<accession>A0A915E0J4</accession>
<proteinExistence type="predicted"/>
<dbReference type="GO" id="GO:0020037">
    <property type="term" value="F:heme binding"/>
    <property type="evidence" value="ECO:0007669"/>
    <property type="project" value="InterPro"/>
</dbReference>
<dbReference type="GO" id="GO:0019825">
    <property type="term" value="F:oxygen binding"/>
    <property type="evidence" value="ECO:0007669"/>
    <property type="project" value="InterPro"/>
</dbReference>
<dbReference type="WBParaSite" id="jg25656">
    <property type="protein sequence ID" value="jg25656"/>
    <property type="gene ID" value="jg25656"/>
</dbReference>
<dbReference type="InterPro" id="IPR012292">
    <property type="entry name" value="Globin/Proto"/>
</dbReference>
<evidence type="ECO:0000313" key="2">
    <source>
        <dbReference type="WBParaSite" id="jg25656"/>
    </source>
</evidence>
<organism evidence="1 2">
    <name type="scientific">Ditylenchus dipsaci</name>
    <dbReference type="NCBI Taxonomy" id="166011"/>
    <lineage>
        <taxon>Eukaryota</taxon>
        <taxon>Metazoa</taxon>
        <taxon>Ecdysozoa</taxon>
        <taxon>Nematoda</taxon>
        <taxon>Chromadorea</taxon>
        <taxon>Rhabditida</taxon>
        <taxon>Tylenchina</taxon>
        <taxon>Tylenchomorpha</taxon>
        <taxon>Sphaerularioidea</taxon>
        <taxon>Anguinidae</taxon>
        <taxon>Anguininae</taxon>
        <taxon>Ditylenchus</taxon>
    </lineage>
</organism>
<dbReference type="Proteomes" id="UP000887574">
    <property type="component" value="Unplaced"/>
</dbReference>
<name>A0A915E0J4_9BILA</name>
<evidence type="ECO:0000313" key="1">
    <source>
        <dbReference type="Proteomes" id="UP000887574"/>
    </source>
</evidence>
<keyword evidence="1" id="KW-1185">Reference proteome</keyword>
<dbReference type="Gene3D" id="1.10.490.10">
    <property type="entry name" value="Globins"/>
    <property type="match status" value="1"/>
</dbReference>
<reference evidence="2" key="1">
    <citation type="submission" date="2022-11" db="UniProtKB">
        <authorList>
            <consortium name="WormBaseParasite"/>
        </authorList>
    </citation>
    <scope>IDENTIFICATION</scope>
</reference>